<feature type="transmembrane region" description="Helical" evidence="7">
    <location>
        <begin position="358"/>
        <end position="379"/>
    </location>
</feature>
<dbReference type="Pfam" id="PF00939">
    <property type="entry name" value="Na_sulph_symp"/>
    <property type="match status" value="1"/>
</dbReference>
<feature type="transmembrane region" description="Helical" evidence="7">
    <location>
        <begin position="391"/>
        <end position="410"/>
    </location>
</feature>
<keyword evidence="3 7" id="KW-0812">Transmembrane</keyword>
<protein>
    <submittedName>
        <fullName evidence="8">Inner membrane protein ybhI</fullName>
    </submittedName>
</protein>
<feature type="transmembrane region" description="Helical" evidence="7">
    <location>
        <begin position="332"/>
        <end position="352"/>
    </location>
</feature>
<name>A0A378Q0U1_9GAMM</name>
<evidence type="ECO:0000256" key="1">
    <source>
        <dbReference type="ARBA" id="ARBA00004141"/>
    </source>
</evidence>
<feature type="transmembrane region" description="Helical" evidence="7">
    <location>
        <begin position="454"/>
        <end position="482"/>
    </location>
</feature>
<feature type="transmembrane region" description="Helical" evidence="7">
    <location>
        <begin position="422"/>
        <end position="442"/>
    </location>
</feature>
<dbReference type="PIRSF" id="PIRSF002457">
    <property type="entry name" value="DASS"/>
    <property type="match status" value="1"/>
</dbReference>
<gene>
    <name evidence="8" type="primary">ybhI</name>
    <name evidence="8" type="ORF">NCTC11091_00194</name>
</gene>
<dbReference type="EMBL" id="UGQA01000001">
    <property type="protein sequence ID" value="STY94430.1"/>
    <property type="molecule type" value="Genomic_DNA"/>
</dbReference>
<comment type="subcellular location">
    <subcellularLocation>
        <location evidence="1">Membrane</location>
        <topology evidence="1">Multi-pass membrane protein</topology>
    </subcellularLocation>
</comment>
<sequence length="540" mass="57720">MTIPNPPPNDMGKSNPPNNTQAATPNQTNAAPSDHNPNNKNSNINQPKTNPNKYPIGFAPIPMAIAVAITLLIWFVVPVPTGVKPEAWHLLALFVGTIAAIIGKAMPLGALSIIAIALVAITGVTNDKPADALKDALSSFSNPLIWLIGIAVMISYGLTKTGLGARIGYYFISLFGKKTLGIGYALTLAELVLAPITPSNTARGGGIIHPIMRSISHALGSDVEDGTQNKVGRYLALVNYNANPITSGMFITATAPNPLVVKLVGEATGQQVQLSWTTWAVAMFVPGIACLLVMPLVIYKLCPPELKATPNAPEYAHENLKELGKIHRDEKIMLGVFALLLLLWANVPAMILGDAWKVDATTTAFIGLSALLLTGVLTWDDVLKQKSAWDTIVWFAALVMMATFLSKLGLIDWLANVIKTGIGYLGLGWVGACIILTLVYLYTHYMFASTTAHITAMFAAFYGVGIALGAPPMLYALILAAAGNLMMSLTHYATGTAPVIYGSGFATLGEWWKTGFVMSVVNSVIWLVVGLAWWKLMGYY</sequence>
<organism evidence="8 9">
    <name type="scientific">Faucicola atlantae</name>
    <dbReference type="NCBI Taxonomy" id="34059"/>
    <lineage>
        <taxon>Bacteria</taxon>
        <taxon>Pseudomonadati</taxon>
        <taxon>Pseudomonadota</taxon>
        <taxon>Gammaproteobacteria</taxon>
        <taxon>Moraxellales</taxon>
        <taxon>Moraxellaceae</taxon>
        <taxon>Faucicola</taxon>
    </lineage>
</organism>
<feature type="transmembrane region" description="Helical" evidence="7">
    <location>
        <begin position="56"/>
        <end position="77"/>
    </location>
</feature>
<dbReference type="InterPro" id="IPR001898">
    <property type="entry name" value="SLC13A/DASS"/>
</dbReference>
<feature type="compositionally biased region" description="Low complexity" evidence="6">
    <location>
        <begin position="15"/>
        <end position="49"/>
    </location>
</feature>
<evidence type="ECO:0000256" key="6">
    <source>
        <dbReference type="SAM" id="MobiDB-lite"/>
    </source>
</evidence>
<feature type="transmembrane region" description="Helical" evidence="7">
    <location>
        <begin position="279"/>
        <end position="299"/>
    </location>
</feature>
<evidence type="ECO:0000256" key="3">
    <source>
        <dbReference type="ARBA" id="ARBA00022692"/>
    </source>
</evidence>
<reference evidence="8 9" key="1">
    <citation type="submission" date="2018-06" db="EMBL/GenBank/DDBJ databases">
        <authorList>
            <consortium name="Pathogen Informatics"/>
            <person name="Doyle S."/>
        </authorList>
    </citation>
    <scope>NUCLEOTIDE SEQUENCE [LARGE SCALE GENOMIC DNA]</scope>
    <source>
        <strain evidence="8 9">NCTC11091</strain>
    </source>
</reference>
<dbReference type="PANTHER" id="PTHR42826">
    <property type="entry name" value="DICARBOXYLATE TRANSPORTER 2.1, CHLOROPLASTIC"/>
    <property type="match status" value="1"/>
</dbReference>
<feature type="transmembrane region" description="Helical" evidence="7">
    <location>
        <begin position="89"/>
        <end position="120"/>
    </location>
</feature>
<dbReference type="GO" id="GO:0016020">
    <property type="term" value="C:membrane"/>
    <property type="evidence" value="ECO:0007669"/>
    <property type="project" value="UniProtKB-SubCell"/>
</dbReference>
<feature type="transmembrane region" description="Helical" evidence="7">
    <location>
        <begin position="515"/>
        <end position="534"/>
    </location>
</feature>
<evidence type="ECO:0000256" key="2">
    <source>
        <dbReference type="ARBA" id="ARBA00007349"/>
    </source>
</evidence>
<evidence type="ECO:0000313" key="8">
    <source>
        <dbReference type="EMBL" id="STY94430.1"/>
    </source>
</evidence>
<feature type="region of interest" description="Disordered" evidence="6">
    <location>
        <begin position="1"/>
        <end position="49"/>
    </location>
</feature>
<evidence type="ECO:0000256" key="5">
    <source>
        <dbReference type="ARBA" id="ARBA00023136"/>
    </source>
</evidence>
<dbReference type="GO" id="GO:0022857">
    <property type="term" value="F:transmembrane transporter activity"/>
    <property type="evidence" value="ECO:0007669"/>
    <property type="project" value="InterPro"/>
</dbReference>
<keyword evidence="4 7" id="KW-1133">Transmembrane helix</keyword>
<dbReference type="InterPro" id="IPR030676">
    <property type="entry name" value="CitT-rel"/>
</dbReference>
<evidence type="ECO:0000256" key="7">
    <source>
        <dbReference type="SAM" id="Phobius"/>
    </source>
</evidence>
<evidence type="ECO:0000256" key="4">
    <source>
        <dbReference type="ARBA" id="ARBA00022989"/>
    </source>
</evidence>
<evidence type="ECO:0000313" key="9">
    <source>
        <dbReference type="Proteomes" id="UP000255193"/>
    </source>
</evidence>
<dbReference type="AlphaFoldDB" id="A0A378Q0U1"/>
<feature type="transmembrane region" description="Helical" evidence="7">
    <location>
        <begin position="140"/>
        <end position="158"/>
    </location>
</feature>
<comment type="similarity">
    <text evidence="2">Belongs to the SLC13A/DASS transporter (TC 2.A.47) family. DIT1 subfamily.</text>
</comment>
<keyword evidence="5 7" id="KW-0472">Membrane</keyword>
<dbReference type="Proteomes" id="UP000255193">
    <property type="component" value="Unassembled WGS sequence"/>
</dbReference>
<dbReference type="NCBIfam" id="TIGR00785">
    <property type="entry name" value="dass"/>
    <property type="match status" value="1"/>
</dbReference>
<proteinExistence type="inferred from homology"/>
<accession>A0A378Q0U1</accession>